<dbReference type="RefSeq" id="WP_149486535.1">
    <property type="nucleotide sequence ID" value="NZ_CP036150.1"/>
</dbReference>
<feature type="transmembrane region" description="Helical" evidence="1">
    <location>
        <begin position="6"/>
        <end position="26"/>
    </location>
</feature>
<organism evidence="2 3">
    <name type="scientific">Oceanispirochaeta crateris</name>
    <dbReference type="NCBI Taxonomy" id="2518645"/>
    <lineage>
        <taxon>Bacteria</taxon>
        <taxon>Pseudomonadati</taxon>
        <taxon>Spirochaetota</taxon>
        <taxon>Spirochaetia</taxon>
        <taxon>Spirochaetales</taxon>
        <taxon>Spirochaetaceae</taxon>
        <taxon>Oceanispirochaeta</taxon>
    </lineage>
</organism>
<dbReference type="KEGG" id="ock:EXM22_10825"/>
<keyword evidence="1" id="KW-0812">Transmembrane</keyword>
<accession>A0A5C1QPF1</accession>
<name>A0A5C1QPF1_9SPIO</name>
<feature type="transmembrane region" description="Helical" evidence="1">
    <location>
        <begin position="67"/>
        <end position="91"/>
    </location>
</feature>
<dbReference type="AlphaFoldDB" id="A0A5C1QPF1"/>
<keyword evidence="1" id="KW-0472">Membrane</keyword>
<dbReference type="EMBL" id="CP036150">
    <property type="protein sequence ID" value="QEN08454.1"/>
    <property type="molecule type" value="Genomic_DNA"/>
</dbReference>
<reference evidence="2 3" key="1">
    <citation type="submission" date="2019-02" db="EMBL/GenBank/DDBJ databases">
        <title>Complete Genome Sequence and Methylome Analysis of free living Spirochaetas.</title>
        <authorList>
            <person name="Fomenkov A."/>
            <person name="Dubinina G."/>
            <person name="Leshcheva N."/>
            <person name="Mikheeva N."/>
            <person name="Grabovich M."/>
            <person name="Vincze T."/>
            <person name="Roberts R.J."/>
        </authorList>
    </citation>
    <scope>NUCLEOTIDE SEQUENCE [LARGE SCALE GENOMIC DNA]</scope>
    <source>
        <strain evidence="2 3">K2</strain>
    </source>
</reference>
<evidence type="ECO:0000313" key="3">
    <source>
        <dbReference type="Proteomes" id="UP000324209"/>
    </source>
</evidence>
<gene>
    <name evidence="2" type="ORF">EXM22_10825</name>
</gene>
<keyword evidence="1" id="KW-1133">Transmembrane helix</keyword>
<dbReference type="OrthoDB" id="361683at2"/>
<keyword evidence="3" id="KW-1185">Reference proteome</keyword>
<sequence>MTDTELLIGRAVVVFFASFLAIWVWSRTREESWLFIISGILVSFVTLLIEILMDVGILTFFSSRGNLPLWFGILQLLPYVLYAVGLAFYLYRNRQY</sequence>
<feature type="transmembrane region" description="Helical" evidence="1">
    <location>
        <begin position="33"/>
        <end position="61"/>
    </location>
</feature>
<evidence type="ECO:0000313" key="2">
    <source>
        <dbReference type="EMBL" id="QEN08454.1"/>
    </source>
</evidence>
<evidence type="ECO:0000256" key="1">
    <source>
        <dbReference type="SAM" id="Phobius"/>
    </source>
</evidence>
<dbReference type="Proteomes" id="UP000324209">
    <property type="component" value="Chromosome"/>
</dbReference>
<protein>
    <submittedName>
        <fullName evidence="2">Uncharacterized protein</fullName>
    </submittedName>
</protein>
<proteinExistence type="predicted"/>